<keyword evidence="3" id="KW-0804">Transcription</keyword>
<dbReference type="SMART" id="SM00342">
    <property type="entry name" value="HTH_ARAC"/>
    <property type="match status" value="1"/>
</dbReference>
<dbReference type="InterPro" id="IPR050204">
    <property type="entry name" value="AraC_XylS_family_regulators"/>
</dbReference>
<dbReference type="EMBL" id="JAGIZA010000016">
    <property type="protein sequence ID" value="MBP0495392.1"/>
    <property type="molecule type" value="Genomic_DNA"/>
</dbReference>
<dbReference type="RefSeq" id="WP_209376182.1">
    <property type="nucleotide sequence ID" value="NZ_JAGIZA010000016.1"/>
</dbReference>
<dbReference type="InterPro" id="IPR014710">
    <property type="entry name" value="RmlC-like_jellyroll"/>
</dbReference>
<dbReference type="PANTHER" id="PTHR46796">
    <property type="entry name" value="HTH-TYPE TRANSCRIPTIONAL ACTIVATOR RHAS-RELATED"/>
    <property type="match status" value="1"/>
</dbReference>
<name>A0A940N266_9PROT</name>
<dbReference type="InterPro" id="IPR009057">
    <property type="entry name" value="Homeodomain-like_sf"/>
</dbReference>
<dbReference type="PANTHER" id="PTHR46796:SF7">
    <property type="entry name" value="ARAC FAMILY TRANSCRIPTIONAL REGULATOR"/>
    <property type="match status" value="1"/>
</dbReference>
<dbReference type="GO" id="GO:0003700">
    <property type="term" value="F:DNA-binding transcription factor activity"/>
    <property type="evidence" value="ECO:0007669"/>
    <property type="project" value="InterPro"/>
</dbReference>
<reference evidence="5" key="1">
    <citation type="submission" date="2021-03" db="EMBL/GenBank/DDBJ databases">
        <authorList>
            <person name="So Y."/>
        </authorList>
    </citation>
    <scope>NUCLEOTIDE SEQUENCE</scope>
    <source>
        <strain evidence="5">SG15</strain>
    </source>
</reference>
<evidence type="ECO:0000256" key="3">
    <source>
        <dbReference type="ARBA" id="ARBA00023163"/>
    </source>
</evidence>
<dbReference type="Proteomes" id="UP000677537">
    <property type="component" value="Unassembled WGS sequence"/>
</dbReference>
<evidence type="ECO:0000256" key="1">
    <source>
        <dbReference type="ARBA" id="ARBA00023015"/>
    </source>
</evidence>
<dbReference type="InterPro" id="IPR018062">
    <property type="entry name" value="HTH_AraC-typ_CS"/>
</dbReference>
<comment type="caution">
    <text evidence="5">The sequence shown here is derived from an EMBL/GenBank/DDBJ whole genome shotgun (WGS) entry which is preliminary data.</text>
</comment>
<sequence length="321" mass="33743">MPDGGNGLPSSDLMSELLLGMRLRGIRYHRIRAVPPFGFGFDGTTGSAHFHFVANGTAFLRLADGTVHPLEAGSAAFLPRGGKHQILSSPDIPCPGIPCEDIASYEAAPICDGVSAVHAPGCTEAAGGTVIFSGCMEFQLGGMQGLVRLMPPAMLVGILSERHPELLPVLSAMEQEACGQRVGFAGILARLAEVVAATIVRGWVECGCGGASGLVEALGDPRLARAIGALHRDPGRDWTVAALAAESGASRSVFAERFQAVIGLSPLRYATELRMRLATQWITQDRVPIDTAAQRLGYASQAAFSRAFKRVTGRSPGAVRQ</sequence>
<protein>
    <submittedName>
        <fullName evidence="5">AraC family transcriptional regulator</fullName>
    </submittedName>
</protein>
<evidence type="ECO:0000259" key="4">
    <source>
        <dbReference type="PROSITE" id="PS01124"/>
    </source>
</evidence>
<evidence type="ECO:0000313" key="6">
    <source>
        <dbReference type="Proteomes" id="UP000677537"/>
    </source>
</evidence>
<dbReference type="Pfam" id="PF12852">
    <property type="entry name" value="Cupin_6"/>
    <property type="match status" value="1"/>
</dbReference>
<dbReference type="Pfam" id="PF12833">
    <property type="entry name" value="HTH_18"/>
    <property type="match status" value="1"/>
</dbReference>
<organism evidence="5 6">
    <name type="scientific">Roseomonas indoligenes</name>
    <dbReference type="NCBI Taxonomy" id="2820811"/>
    <lineage>
        <taxon>Bacteria</taxon>
        <taxon>Pseudomonadati</taxon>
        <taxon>Pseudomonadota</taxon>
        <taxon>Alphaproteobacteria</taxon>
        <taxon>Acetobacterales</taxon>
        <taxon>Roseomonadaceae</taxon>
        <taxon>Roseomonas</taxon>
    </lineage>
</organism>
<dbReference type="Gene3D" id="2.60.120.10">
    <property type="entry name" value="Jelly Rolls"/>
    <property type="match status" value="1"/>
</dbReference>
<keyword evidence="6" id="KW-1185">Reference proteome</keyword>
<dbReference type="InterPro" id="IPR011051">
    <property type="entry name" value="RmlC_Cupin_sf"/>
</dbReference>
<dbReference type="GO" id="GO:0043565">
    <property type="term" value="F:sequence-specific DNA binding"/>
    <property type="evidence" value="ECO:0007669"/>
    <property type="project" value="InterPro"/>
</dbReference>
<dbReference type="CDD" id="cd02208">
    <property type="entry name" value="cupin_RmlC-like"/>
    <property type="match status" value="1"/>
</dbReference>
<dbReference type="InterPro" id="IPR032783">
    <property type="entry name" value="AraC_lig"/>
</dbReference>
<dbReference type="InterPro" id="IPR018060">
    <property type="entry name" value="HTH_AraC"/>
</dbReference>
<dbReference type="PROSITE" id="PS01124">
    <property type="entry name" value="HTH_ARAC_FAMILY_2"/>
    <property type="match status" value="1"/>
</dbReference>
<dbReference type="Gene3D" id="1.10.10.60">
    <property type="entry name" value="Homeodomain-like"/>
    <property type="match status" value="2"/>
</dbReference>
<dbReference type="SUPFAM" id="SSF51182">
    <property type="entry name" value="RmlC-like cupins"/>
    <property type="match status" value="1"/>
</dbReference>
<dbReference type="AlphaFoldDB" id="A0A940N266"/>
<proteinExistence type="predicted"/>
<dbReference type="PROSITE" id="PS00041">
    <property type="entry name" value="HTH_ARAC_FAMILY_1"/>
    <property type="match status" value="1"/>
</dbReference>
<gene>
    <name evidence="5" type="ORF">J5Y10_21580</name>
</gene>
<feature type="domain" description="HTH araC/xylS-type" evidence="4">
    <location>
        <begin position="224"/>
        <end position="321"/>
    </location>
</feature>
<evidence type="ECO:0000256" key="2">
    <source>
        <dbReference type="ARBA" id="ARBA00023125"/>
    </source>
</evidence>
<keyword evidence="1" id="KW-0805">Transcription regulation</keyword>
<keyword evidence="2" id="KW-0238">DNA-binding</keyword>
<accession>A0A940N266</accession>
<evidence type="ECO:0000313" key="5">
    <source>
        <dbReference type="EMBL" id="MBP0495392.1"/>
    </source>
</evidence>
<dbReference type="SUPFAM" id="SSF46689">
    <property type="entry name" value="Homeodomain-like"/>
    <property type="match status" value="2"/>
</dbReference>